<evidence type="ECO:0000313" key="1">
    <source>
        <dbReference type="EMBL" id="SMC29924.1"/>
    </source>
</evidence>
<dbReference type="EMBL" id="FWXD01000054">
    <property type="protein sequence ID" value="SMC29924.1"/>
    <property type="molecule type" value="Genomic_DNA"/>
</dbReference>
<accession>A0A1W1Y1C5</accession>
<dbReference type="RefSeq" id="WP_084093163.1">
    <property type="nucleotide sequence ID" value="NZ_FWXD01000054.1"/>
</dbReference>
<keyword evidence="2" id="KW-1185">Reference proteome</keyword>
<gene>
    <name evidence="1" type="ORF">SAMN02745857_04267</name>
</gene>
<organism evidence="1 2">
    <name type="scientific">Andreprevotia lacus DSM 23236</name>
    <dbReference type="NCBI Taxonomy" id="1121001"/>
    <lineage>
        <taxon>Bacteria</taxon>
        <taxon>Pseudomonadati</taxon>
        <taxon>Pseudomonadota</taxon>
        <taxon>Betaproteobacteria</taxon>
        <taxon>Neisseriales</taxon>
        <taxon>Chitinibacteraceae</taxon>
        <taxon>Andreprevotia</taxon>
    </lineage>
</organism>
<evidence type="ECO:0000313" key="2">
    <source>
        <dbReference type="Proteomes" id="UP000192761"/>
    </source>
</evidence>
<sequence length="190" mass="21205">MQLPAGIEQELVDYLHLEQGEDAADPNATRVEDLRYEGLFEVDGVPTHFWRVGPGNENWVTVEPRGYAYCIGSTSATPLPVRKADYYKTLQVTELRNGTQHRFALEHHGGGDYELADETPLTLSNGSVLLLYATANSQSAPPMLFLHLTEGDKEYHVSSALFFNASYTTECGEMLVFELGYRPDATDWQA</sequence>
<proteinExistence type="predicted"/>
<name>A0A1W1Y1C5_9NEIS</name>
<protein>
    <submittedName>
        <fullName evidence="1">Uncharacterized protein</fullName>
    </submittedName>
</protein>
<dbReference type="Proteomes" id="UP000192761">
    <property type="component" value="Unassembled WGS sequence"/>
</dbReference>
<dbReference type="AlphaFoldDB" id="A0A1W1Y1C5"/>
<dbReference type="STRING" id="1121001.SAMN02745857_04267"/>
<reference evidence="1 2" key="1">
    <citation type="submission" date="2017-04" db="EMBL/GenBank/DDBJ databases">
        <authorList>
            <person name="Afonso C.L."/>
            <person name="Miller P.J."/>
            <person name="Scott M.A."/>
            <person name="Spackman E."/>
            <person name="Goraichik I."/>
            <person name="Dimitrov K.M."/>
            <person name="Suarez D.L."/>
            <person name="Swayne D.E."/>
        </authorList>
    </citation>
    <scope>NUCLEOTIDE SEQUENCE [LARGE SCALE GENOMIC DNA]</scope>
    <source>
        <strain evidence="1 2">DSM 23236</strain>
    </source>
</reference>